<evidence type="ECO:0000256" key="5">
    <source>
        <dbReference type="RuleBase" id="RU362066"/>
    </source>
</evidence>
<sequence length="639" mass="70061">MSGIYGLSGSGMDIDDLVKGMMKTQQAKYDKLYKQKTVQTWKKEAYNDIYKSAYKFRYNTLTDYKLQSNMSAKATSSTDSSVVTAKALGDAVQMTHDVSVKQLASSAYLQSKEKITRGDSEARAKTIENAQNTYIKKAQEGKADEAQQAYETAYNAAISTNPDDEDAAKAAGNNAKQAFLDQIAIDVHDDAVKAGEDAGKAYDQSTSITLSDIAGIIRPSDAEDTDIALAFSIDDGINGKKYVKYTYKDLEDGKTLNDLVSDINKLGTNVQASYDNNNDSFSLYNKIGGENNKIELNIESSFSQTTSDGKTVDYTVGETAMGKSANFINNLHLAQYNSETKELGEAKSFTAVDGKYNSIEQTGKSAIAIIDGKEYTSESNSITAGSVIYTLNKVSSTDSSGKPESTKVTINSDTDTIVKYVKKFVEDYNTLLDQFNTQIYAEYDSTYLPLTDDEKSEMTDEQIKKWEEKSKTGLLSKDSILKDTVNQMRSALGSIISGTGNDYNSFASLGITTTDYTEHGKIELDEEKLRKALDKDPDAVYKIFVNSTDSDGEPGIIQKLSDTMNSALAKIKSQAGTTADVDDQSYVGSKIDRLNDQMTTLKARMEKQQTSLYKRFNAMETAIAQMNQQASYLTSAFGS</sequence>
<keyword evidence="8" id="KW-0282">Flagellum</keyword>
<dbReference type="GO" id="GO:0009424">
    <property type="term" value="C:bacterial-type flagellum hook"/>
    <property type="evidence" value="ECO:0007669"/>
    <property type="project" value="UniProtKB-UniRule"/>
</dbReference>
<reference evidence="8" key="1">
    <citation type="submission" date="2023-03" db="EMBL/GenBank/DDBJ databases">
        <title>Selenobaculum gbiensis gen. nov. sp. nov., a new bacterium isolated from the gut microbiota of IBD patient.</title>
        <authorList>
            <person name="Yeo S."/>
            <person name="Park H."/>
            <person name="Huh C.S."/>
        </authorList>
    </citation>
    <scope>NUCLEOTIDE SEQUENCE</scope>
    <source>
        <strain evidence="8">ICN-92133</strain>
    </source>
</reference>
<comment type="similarity">
    <text evidence="1 5">Belongs to the FliD family.</text>
</comment>
<comment type="subcellular location">
    <subcellularLocation>
        <location evidence="5">Secreted</location>
    </subcellularLocation>
    <subcellularLocation>
        <location evidence="5">Bacterial flagellum</location>
    </subcellularLocation>
</comment>
<dbReference type="InterPro" id="IPR010809">
    <property type="entry name" value="FliD_C"/>
</dbReference>
<gene>
    <name evidence="8" type="primary">fliD</name>
    <name evidence="8" type="ORF">P3F81_10975</name>
</gene>
<dbReference type="GO" id="GO:0009421">
    <property type="term" value="C:bacterial-type flagellum filament cap"/>
    <property type="evidence" value="ECO:0007669"/>
    <property type="project" value="InterPro"/>
</dbReference>
<dbReference type="KEGG" id="sgbi:P3F81_10975"/>
<feature type="domain" description="Flagellar hook-associated protein 2 N-terminal" evidence="6">
    <location>
        <begin position="10"/>
        <end position="106"/>
    </location>
</feature>
<comment type="subunit">
    <text evidence="2 5">Homopentamer.</text>
</comment>
<keyword evidence="3" id="KW-0175">Coiled coil</keyword>
<evidence type="ECO:0000256" key="1">
    <source>
        <dbReference type="ARBA" id="ARBA00009764"/>
    </source>
</evidence>
<comment type="function">
    <text evidence="5">Required for morphogenesis and for the elongation of the flagellar filament by facilitating polymerization of the flagellin monomers at the tip of growing filament. Forms a capping structure, which prevents flagellin subunits (transported through the central channel of the flagellum) from leaking out without polymerization at the distal end.</text>
</comment>
<keyword evidence="9" id="KW-1185">Reference proteome</keyword>
<protein>
    <recommendedName>
        <fullName evidence="5">Flagellar hook-associated protein 2</fullName>
        <shortName evidence="5">HAP2</shortName>
    </recommendedName>
    <alternativeName>
        <fullName evidence="5">Flagellar cap protein</fullName>
    </alternativeName>
</protein>
<accession>A0A9Y2AID7</accession>
<dbReference type="Pfam" id="PF07195">
    <property type="entry name" value="FliD_C"/>
    <property type="match status" value="1"/>
</dbReference>
<feature type="domain" description="Flagellar hook-associated protein 2 C-terminal" evidence="7">
    <location>
        <begin position="364"/>
        <end position="628"/>
    </location>
</feature>
<evidence type="ECO:0000256" key="2">
    <source>
        <dbReference type="ARBA" id="ARBA00011255"/>
    </source>
</evidence>
<evidence type="ECO:0000256" key="3">
    <source>
        <dbReference type="ARBA" id="ARBA00023054"/>
    </source>
</evidence>
<evidence type="ECO:0000259" key="6">
    <source>
        <dbReference type="Pfam" id="PF02465"/>
    </source>
</evidence>
<dbReference type="PANTHER" id="PTHR30288">
    <property type="entry name" value="FLAGELLAR CAP/ASSEMBLY PROTEIN FLID"/>
    <property type="match status" value="1"/>
</dbReference>
<keyword evidence="5" id="KW-0964">Secreted</keyword>
<proteinExistence type="inferred from homology"/>
<evidence type="ECO:0000313" key="9">
    <source>
        <dbReference type="Proteomes" id="UP001243623"/>
    </source>
</evidence>
<dbReference type="InterPro" id="IPR003481">
    <property type="entry name" value="FliD_N"/>
</dbReference>
<keyword evidence="8" id="KW-0966">Cell projection</keyword>
<evidence type="ECO:0000313" key="8">
    <source>
        <dbReference type="EMBL" id="WIW70402.1"/>
    </source>
</evidence>
<dbReference type="PANTHER" id="PTHR30288:SF0">
    <property type="entry name" value="FLAGELLAR HOOK-ASSOCIATED PROTEIN 2"/>
    <property type="match status" value="1"/>
</dbReference>
<dbReference type="Proteomes" id="UP001243623">
    <property type="component" value="Chromosome"/>
</dbReference>
<dbReference type="GO" id="GO:0071973">
    <property type="term" value="P:bacterial-type flagellum-dependent cell motility"/>
    <property type="evidence" value="ECO:0007669"/>
    <property type="project" value="TreeGrafter"/>
</dbReference>
<dbReference type="EMBL" id="CP120678">
    <property type="protein sequence ID" value="WIW70402.1"/>
    <property type="molecule type" value="Genomic_DNA"/>
</dbReference>
<dbReference type="GO" id="GO:0005576">
    <property type="term" value="C:extracellular region"/>
    <property type="evidence" value="ECO:0007669"/>
    <property type="project" value="UniProtKB-SubCell"/>
</dbReference>
<dbReference type="InterPro" id="IPR040026">
    <property type="entry name" value="FliD"/>
</dbReference>
<name>A0A9Y2AID7_9FIRM</name>
<organism evidence="8 9">
    <name type="scientific">Selenobaculum gibii</name>
    <dbReference type="NCBI Taxonomy" id="3054208"/>
    <lineage>
        <taxon>Bacteria</taxon>
        <taxon>Bacillati</taxon>
        <taxon>Bacillota</taxon>
        <taxon>Negativicutes</taxon>
        <taxon>Selenomonadales</taxon>
        <taxon>Selenomonadaceae</taxon>
        <taxon>Selenobaculum</taxon>
    </lineage>
</organism>
<dbReference type="RefSeq" id="WP_147670180.1">
    <property type="nucleotide sequence ID" value="NZ_CP120678.1"/>
</dbReference>
<dbReference type="GO" id="GO:0007155">
    <property type="term" value="P:cell adhesion"/>
    <property type="evidence" value="ECO:0007669"/>
    <property type="project" value="InterPro"/>
</dbReference>
<evidence type="ECO:0000256" key="4">
    <source>
        <dbReference type="ARBA" id="ARBA00023143"/>
    </source>
</evidence>
<keyword evidence="4 5" id="KW-0975">Bacterial flagellum</keyword>
<dbReference type="AlphaFoldDB" id="A0A9Y2AID7"/>
<dbReference type="Pfam" id="PF02465">
    <property type="entry name" value="FliD_N"/>
    <property type="match status" value="1"/>
</dbReference>
<keyword evidence="8" id="KW-0969">Cilium</keyword>
<evidence type="ECO:0000259" key="7">
    <source>
        <dbReference type="Pfam" id="PF07195"/>
    </source>
</evidence>